<keyword evidence="2" id="KW-0808">Transferase</keyword>
<dbReference type="Proteomes" id="UP000887116">
    <property type="component" value="Unassembled WGS sequence"/>
</dbReference>
<keyword evidence="2" id="KW-0548">Nucleotidyltransferase</keyword>
<protein>
    <submittedName>
        <fullName evidence="2">Putative RNA-directed DNA polymerase from transposon X-element</fullName>
    </submittedName>
</protein>
<evidence type="ECO:0000313" key="3">
    <source>
        <dbReference type="Proteomes" id="UP000887116"/>
    </source>
</evidence>
<dbReference type="AlphaFoldDB" id="A0A8X6FF39"/>
<evidence type="ECO:0000259" key="1">
    <source>
        <dbReference type="PROSITE" id="PS50878"/>
    </source>
</evidence>
<reference evidence="2" key="1">
    <citation type="submission" date="2020-07" db="EMBL/GenBank/DDBJ databases">
        <title>Multicomponent nature underlies the extraordinary mechanical properties of spider dragline silk.</title>
        <authorList>
            <person name="Kono N."/>
            <person name="Nakamura H."/>
            <person name="Mori M."/>
            <person name="Yoshida Y."/>
            <person name="Ohtoshi R."/>
            <person name="Malay A.D."/>
            <person name="Moran D.A.P."/>
            <person name="Tomita M."/>
            <person name="Numata K."/>
            <person name="Arakawa K."/>
        </authorList>
    </citation>
    <scope>NUCLEOTIDE SEQUENCE</scope>
</reference>
<dbReference type="PROSITE" id="PS50878">
    <property type="entry name" value="RT_POL"/>
    <property type="match status" value="1"/>
</dbReference>
<organism evidence="2 3">
    <name type="scientific">Trichonephila clavata</name>
    <name type="common">Joro spider</name>
    <name type="synonym">Nephila clavata</name>
    <dbReference type="NCBI Taxonomy" id="2740835"/>
    <lineage>
        <taxon>Eukaryota</taxon>
        <taxon>Metazoa</taxon>
        <taxon>Ecdysozoa</taxon>
        <taxon>Arthropoda</taxon>
        <taxon>Chelicerata</taxon>
        <taxon>Arachnida</taxon>
        <taxon>Araneae</taxon>
        <taxon>Araneomorphae</taxon>
        <taxon>Entelegynae</taxon>
        <taxon>Araneoidea</taxon>
        <taxon>Nephilidae</taxon>
        <taxon>Trichonephila</taxon>
    </lineage>
</organism>
<gene>
    <name evidence="2" type="primary">X975_11037</name>
    <name evidence="2" type="ORF">TNCT_660371</name>
</gene>
<comment type="caution">
    <text evidence="2">The sequence shown here is derived from an EMBL/GenBank/DDBJ whole genome shotgun (WGS) entry which is preliminary data.</text>
</comment>
<dbReference type="GO" id="GO:0003964">
    <property type="term" value="F:RNA-directed DNA polymerase activity"/>
    <property type="evidence" value="ECO:0007669"/>
    <property type="project" value="UniProtKB-KW"/>
</dbReference>
<dbReference type="Pfam" id="PF00078">
    <property type="entry name" value="RVT_1"/>
    <property type="match status" value="1"/>
</dbReference>
<accession>A0A8X6FF39</accession>
<keyword evidence="2" id="KW-0695">RNA-directed DNA polymerase</keyword>
<proteinExistence type="predicted"/>
<keyword evidence="3" id="KW-1185">Reference proteome</keyword>
<dbReference type="InterPro" id="IPR000477">
    <property type="entry name" value="RT_dom"/>
</dbReference>
<sequence>MIFWIKSFLSQRFCATRFGDSVSNFKQSEIGFPQGTVISPLLFNIFINDLPGILTSDGLTNAALFADDLAVILKKNSPS</sequence>
<dbReference type="OrthoDB" id="6766831at2759"/>
<dbReference type="EMBL" id="BMAO01031726">
    <property type="protein sequence ID" value="GFQ77189.1"/>
    <property type="molecule type" value="Genomic_DNA"/>
</dbReference>
<evidence type="ECO:0000313" key="2">
    <source>
        <dbReference type="EMBL" id="GFQ77189.1"/>
    </source>
</evidence>
<name>A0A8X6FF39_TRICU</name>
<feature type="domain" description="Reverse transcriptase" evidence="1">
    <location>
        <begin position="1"/>
        <end position="79"/>
    </location>
</feature>